<dbReference type="AlphaFoldDB" id="A0A0C4YB61"/>
<feature type="region of interest" description="Disordered" evidence="1">
    <location>
        <begin position="24"/>
        <end position="53"/>
    </location>
</feature>
<protein>
    <submittedName>
        <fullName evidence="2">Uncharacterized protein</fullName>
    </submittedName>
</protein>
<keyword evidence="3" id="KW-1185">Reference proteome</keyword>
<reference evidence="2 3" key="1">
    <citation type="journal article" date="2015" name="Genome Announc.">
        <title>Complete Genome Sequence of Cupriavidus basilensis 4G11, Isolated from the Oak Ridge Field Research Center Site.</title>
        <authorList>
            <person name="Ray J."/>
            <person name="Waters R.J."/>
            <person name="Skerker J.M."/>
            <person name="Kuehl J.V."/>
            <person name="Price M.N."/>
            <person name="Huang J."/>
            <person name="Chakraborty R."/>
            <person name="Arkin A.P."/>
            <person name="Deutschbauer A."/>
        </authorList>
    </citation>
    <scope>NUCLEOTIDE SEQUENCE [LARGE SCALE GENOMIC DNA]</scope>
    <source>
        <strain evidence="2">4G11</strain>
    </source>
</reference>
<proteinExistence type="predicted"/>
<gene>
    <name evidence="2" type="ORF">RR42_s1199</name>
</gene>
<sequence length="53" mass="5806">MASALAANHPVDLIVRRHHGARQVAQRAQHRSGPYPLRGGRSHLRASQAWTSA</sequence>
<accession>A0A0C4YB61</accession>
<dbReference type="KEGG" id="cbw:RR42_s1199"/>
<organism evidence="2 3">
    <name type="scientific">Cupriavidus basilensis</name>
    <dbReference type="NCBI Taxonomy" id="68895"/>
    <lineage>
        <taxon>Bacteria</taxon>
        <taxon>Pseudomonadati</taxon>
        <taxon>Pseudomonadota</taxon>
        <taxon>Betaproteobacteria</taxon>
        <taxon>Burkholderiales</taxon>
        <taxon>Burkholderiaceae</taxon>
        <taxon>Cupriavidus</taxon>
    </lineage>
</organism>
<evidence type="ECO:0000313" key="3">
    <source>
        <dbReference type="Proteomes" id="UP000031843"/>
    </source>
</evidence>
<name>A0A0C4YB61_9BURK</name>
<evidence type="ECO:0000313" key="2">
    <source>
        <dbReference type="EMBL" id="AJG22787.1"/>
    </source>
</evidence>
<evidence type="ECO:0000256" key="1">
    <source>
        <dbReference type="SAM" id="MobiDB-lite"/>
    </source>
</evidence>
<dbReference type="EMBL" id="CP010537">
    <property type="protein sequence ID" value="AJG22787.1"/>
    <property type="molecule type" value="Genomic_DNA"/>
</dbReference>
<dbReference type="Proteomes" id="UP000031843">
    <property type="component" value="Chromosome secondary"/>
</dbReference>